<dbReference type="InterPro" id="IPR050950">
    <property type="entry name" value="HTH-type_LysR_regulators"/>
</dbReference>
<evidence type="ECO:0000256" key="1">
    <source>
        <dbReference type="ARBA" id="ARBA00009437"/>
    </source>
</evidence>
<evidence type="ECO:0000256" key="4">
    <source>
        <dbReference type="ARBA" id="ARBA00023163"/>
    </source>
</evidence>
<feature type="domain" description="HTH lysR-type" evidence="5">
    <location>
        <begin position="65"/>
        <end position="122"/>
    </location>
</feature>
<dbReference type="SUPFAM" id="SSF53850">
    <property type="entry name" value="Periplasmic binding protein-like II"/>
    <property type="match status" value="1"/>
</dbReference>
<dbReference type="Gene3D" id="3.40.190.10">
    <property type="entry name" value="Periplasmic binding protein-like II"/>
    <property type="match status" value="2"/>
</dbReference>
<comment type="similarity">
    <text evidence="1">Belongs to the LysR transcriptional regulatory family.</text>
</comment>
<evidence type="ECO:0000259" key="5">
    <source>
        <dbReference type="PROSITE" id="PS50931"/>
    </source>
</evidence>
<proteinExistence type="inferred from homology"/>
<dbReference type="InterPro" id="IPR000847">
    <property type="entry name" value="LysR_HTH_N"/>
</dbReference>
<sequence>MQWMTDGTVIHDRFAARAVEGYCEVLRHVSARVEPPLQRAWRPVLSPTIMLSTSTTLATSVIINFDLNDLQAFRAVVDKGSFSGAAEAIRISQPALSRRIEKLESALDVKLFERTTRRVSLTMVGRAFLPQVERILDDLDIALMGISNVASTRMGNVTIACVPSTAYYFMPHVISEFHKLYPKIRIRVLDASAGEVCNAVESGEADFGVSFSGSLADEVEFELLLQERYVLACRRDHPLAGRVSVPWAEAYEHDYISVDKTSGNRFLLDQALRGVRVKKPSICETHHVTTMIGLVEAGLGVAMVPSIAMPADDHPILVSVPLVEPQVMRNVGLIKRRGRTLPPAALELERLVRETPFRSA</sequence>
<keyword evidence="2" id="KW-0805">Transcription regulation</keyword>
<dbReference type="SUPFAM" id="SSF46785">
    <property type="entry name" value="Winged helix' DNA-binding domain"/>
    <property type="match status" value="1"/>
</dbReference>
<dbReference type="InterPro" id="IPR005119">
    <property type="entry name" value="LysR_subst-bd"/>
</dbReference>
<dbReference type="EMBL" id="LT629689">
    <property type="protein sequence ID" value="SDF44596.1"/>
    <property type="molecule type" value="Genomic_DNA"/>
</dbReference>
<name>A0ABY0NH98_9PSED</name>
<dbReference type="InterPro" id="IPR036390">
    <property type="entry name" value="WH_DNA-bd_sf"/>
</dbReference>
<protein>
    <submittedName>
        <fullName evidence="6">Transcriptional regulator, LysR family</fullName>
    </submittedName>
</protein>
<dbReference type="Pfam" id="PF00126">
    <property type="entry name" value="HTH_1"/>
    <property type="match status" value="1"/>
</dbReference>
<dbReference type="InterPro" id="IPR036388">
    <property type="entry name" value="WH-like_DNA-bd_sf"/>
</dbReference>
<dbReference type="Pfam" id="PF03466">
    <property type="entry name" value="LysR_substrate"/>
    <property type="match status" value="1"/>
</dbReference>
<dbReference type="Proteomes" id="UP000182858">
    <property type="component" value="Chromosome I"/>
</dbReference>
<evidence type="ECO:0000256" key="2">
    <source>
        <dbReference type="ARBA" id="ARBA00023015"/>
    </source>
</evidence>
<dbReference type="PANTHER" id="PTHR30419">
    <property type="entry name" value="HTH-TYPE TRANSCRIPTIONAL REGULATOR YBHD"/>
    <property type="match status" value="1"/>
</dbReference>
<dbReference type="Gene3D" id="1.10.10.10">
    <property type="entry name" value="Winged helix-like DNA-binding domain superfamily/Winged helix DNA-binding domain"/>
    <property type="match status" value="1"/>
</dbReference>
<evidence type="ECO:0000313" key="6">
    <source>
        <dbReference type="EMBL" id="SDF44596.1"/>
    </source>
</evidence>
<keyword evidence="7" id="KW-1185">Reference proteome</keyword>
<keyword evidence="3" id="KW-0238">DNA-binding</keyword>
<dbReference type="PANTHER" id="PTHR30419:SF8">
    <property type="entry name" value="NITROGEN ASSIMILATION TRANSCRIPTIONAL ACTIVATOR-RELATED"/>
    <property type="match status" value="1"/>
</dbReference>
<accession>A0ABY0NH98</accession>
<reference evidence="6 7" key="1">
    <citation type="submission" date="2016-10" db="EMBL/GenBank/DDBJ databases">
        <authorList>
            <person name="Varghese N."/>
            <person name="Submissions S."/>
        </authorList>
    </citation>
    <scope>NUCLEOTIDE SEQUENCE [LARGE SCALE GENOMIC DNA]</scope>
    <source>
        <strain evidence="6 7">DSM 17835</strain>
    </source>
</reference>
<evidence type="ECO:0000313" key="7">
    <source>
        <dbReference type="Proteomes" id="UP000182858"/>
    </source>
</evidence>
<evidence type="ECO:0000256" key="3">
    <source>
        <dbReference type="ARBA" id="ARBA00023125"/>
    </source>
</evidence>
<gene>
    <name evidence="6" type="ORF">SAMN05216591_2994</name>
</gene>
<dbReference type="PROSITE" id="PS50931">
    <property type="entry name" value="HTH_LYSR"/>
    <property type="match status" value="1"/>
</dbReference>
<dbReference type="CDD" id="cd08440">
    <property type="entry name" value="PBP2_LTTR_like_4"/>
    <property type="match status" value="1"/>
</dbReference>
<keyword evidence="4" id="KW-0804">Transcription</keyword>
<organism evidence="6 7">
    <name type="scientific">Pseudomonas extremaustralis</name>
    <dbReference type="NCBI Taxonomy" id="359110"/>
    <lineage>
        <taxon>Bacteria</taxon>
        <taxon>Pseudomonadati</taxon>
        <taxon>Pseudomonadota</taxon>
        <taxon>Gammaproteobacteria</taxon>
        <taxon>Pseudomonadales</taxon>
        <taxon>Pseudomonadaceae</taxon>
        <taxon>Pseudomonas</taxon>
    </lineage>
</organism>
<dbReference type="PRINTS" id="PR00039">
    <property type="entry name" value="HTHLYSR"/>
</dbReference>